<keyword evidence="2" id="KW-1133">Transmembrane helix</keyword>
<evidence type="ECO:0000259" key="4">
    <source>
        <dbReference type="Pfam" id="PF19040"/>
    </source>
</evidence>
<evidence type="ECO:0000313" key="6">
    <source>
        <dbReference type="Proteomes" id="UP000462152"/>
    </source>
</evidence>
<feature type="transmembrane region" description="Helical" evidence="2">
    <location>
        <begin position="316"/>
        <end position="341"/>
    </location>
</feature>
<accession>A0A7K1LFF7</accession>
<dbReference type="PANTHER" id="PTHR23028:SF53">
    <property type="entry name" value="ACYL_TRANSF_3 DOMAIN-CONTAINING PROTEIN"/>
    <property type="match status" value="1"/>
</dbReference>
<dbReference type="AlphaFoldDB" id="A0A7K1LFF7"/>
<feature type="transmembrane region" description="Helical" evidence="2">
    <location>
        <begin position="387"/>
        <end position="407"/>
    </location>
</feature>
<keyword evidence="5" id="KW-0012">Acyltransferase</keyword>
<feature type="domain" description="SGNH" evidence="4">
    <location>
        <begin position="480"/>
        <end position="688"/>
    </location>
</feature>
<feature type="transmembrane region" description="Helical" evidence="2">
    <location>
        <begin position="347"/>
        <end position="366"/>
    </location>
</feature>
<dbReference type="PANTHER" id="PTHR23028">
    <property type="entry name" value="ACETYLTRANSFERASE"/>
    <property type="match status" value="1"/>
</dbReference>
<dbReference type="GO" id="GO:0009103">
    <property type="term" value="P:lipopolysaccharide biosynthetic process"/>
    <property type="evidence" value="ECO:0007669"/>
    <property type="project" value="TreeGrafter"/>
</dbReference>
<dbReference type="InterPro" id="IPR002656">
    <property type="entry name" value="Acyl_transf_3_dom"/>
</dbReference>
<dbReference type="GO" id="GO:0016747">
    <property type="term" value="F:acyltransferase activity, transferring groups other than amino-acyl groups"/>
    <property type="evidence" value="ECO:0007669"/>
    <property type="project" value="InterPro"/>
</dbReference>
<dbReference type="InterPro" id="IPR050879">
    <property type="entry name" value="Acyltransferase_3"/>
</dbReference>
<feature type="transmembrane region" description="Helical" evidence="2">
    <location>
        <begin position="62"/>
        <end position="80"/>
    </location>
</feature>
<keyword evidence="5" id="KW-0808">Transferase</keyword>
<dbReference type="GO" id="GO:0016020">
    <property type="term" value="C:membrane"/>
    <property type="evidence" value="ECO:0007669"/>
    <property type="project" value="TreeGrafter"/>
</dbReference>
<feature type="transmembrane region" description="Helical" evidence="2">
    <location>
        <begin position="254"/>
        <end position="275"/>
    </location>
</feature>
<feature type="region of interest" description="Disordered" evidence="1">
    <location>
        <begin position="1"/>
        <end position="26"/>
    </location>
</feature>
<feature type="domain" description="Acyltransferase 3" evidence="3">
    <location>
        <begin position="34"/>
        <end position="366"/>
    </location>
</feature>
<evidence type="ECO:0000256" key="2">
    <source>
        <dbReference type="SAM" id="Phobius"/>
    </source>
</evidence>
<feature type="transmembrane region" description="Helical" evidence="2">
    <location>
        <begin position="228"/>
        <end position="247"/>
    </location>
</feature>
<comment type="caution">
    <text evidence="5">The sequence shown here is derived from an EMBL/GenBank/DDBJ whole genome shotgun (WGS) entry which is preliminary data.</text>
</comment>
<proteinExistence type="predicted"/>
<evidence type="ECO:0000256" key="1">
    <source>
        <dbReference type="SAM" id="MobiDB-lite"/>
    </source>
</evidence>
<dbReference type="Pfam" id="PF01757">
    <property type="entry name" value="Acyl_transf_3"/>
    <property type="match status" value="1"/>
</dbReference>
<keyword evidence="2" id="KW-0472">Membrane</keyword>
<feature type="transmembrane region" description="Helical" evidence="2">
    <location>
        <begin position="165"/>
        <end position="187"/>
    </location>
</feature>
<dbReference type="RefSeq" id="WP_129313950.1">
    <property type="nucleotide sequence ID" value="NZ_NOIQ01000001.1"/>
</dbReference>
<evidence type="ECO:0000313" key="5">
    <source>
        <dbReference type="EMBL" id="MUN53840.1"/>
    </source>
</evidence>
<reference evidence="5 6" key="1">
    <citation type="submission" date="2019-12" db="EMBL/GenBank/DDBJ databases">
        <authorList>
            <person name="Li J."/>
            <person name="Shi Y."/>
            <person name="Xu G."/>
            <person name="Xiao D."/>
            <person name="Ran X."/>
        </authorList>
    </citation>
    <scope>NUCLEOTIDE SEQUENCE [LARGE SCALE GENOMIC DNA]</scope>
    <source>
        <strain evidence="5 6">JCM 15915</strain>
    </source>
</reference>
<sequence>MPSPRQVKGSTAPWHRRTPRQQNTTLRKRGFRPDIQGLRAFAVVLVAVYHVWFGRVSGGVDVFLLISAFLMTTSFVGRIQRGAALGWHEVTRYWVHVFKRIVPLAVVTVVLTLFGSRLFLGADRWVPAIREAFAVLFYGENWYSIRHAVDYYASDSGAASPFRHFWSLSIQGQIFLVWPLLFCLTSLMVRRLQARARRILALMFVVVLLGSLAYAVHQTAVDQSGAYFNTWARLWEFALGSLLAIVCTRITIRGPLAAVLSWTGMAAILLCGALLDVQGKFPGIVALWPTVAACLVIACTPSGTRWGAERILTWKPLVVLGSASYALYLVHWPLLVFYLAVTGQEKAGFFAGTGLLTMATAIALVLTRVVERPLRRWSWADARRRRGLLVIAASMLLAVGPACVWDARITSEARVAQTEAANNNPGARALLPGFRYEGADDAAILPTPARRPDDWSWQVVRGTPCRDVDPPSALKGLEADQCLTYHRPDRPSRHVVAVGNSHMEMLLPAIVDAARRNGWALTFVRAPGCEFTSVALNNRISAPCGQWMRRAEAYIGAHKPDVLLMLATHSTVGGEGEVVRPETQRQVERWTRRGIDVVGVRDVPRFAEKHADCEARNGIAGCAFPSPMGQTNPTAEWAQQIRGFAPLDLLDLVCPDRSCPAQIGNVYTYLDNNHLTATYVDSMKHMVADRLDTAMRTASSR</sequence>
<organism evidence="5 6">
    <name type="scientific">Rothia koreensis</name>
    <dbReference type="NCBI Taxonomy" id="592378"/>
    <lineage>
        <taxon>Bacteria</taxon>
        <taxon>Bacillati</taxon>
        <taxon>Actinomycetota</taxon>
        <taxon>Actinomycetes</taxon>
        <taxon>Micrococcales</taxon>
        <taxon>Micrococcaceae</taxon>
        <taxon>Rothia</taxon>
    </lineage>
</organism>
<feature type="transmembrane region" description="Helical" evidence="2">
    <location>
        <begin position="101"/>
        <end position="120"/>
    </location>
</feature>
<feature type="transmembrane region" description="Helical" evidence="2">
    <location>
        <begin position="281"/>
        <end position="304"/>
    </location>
</feature>
<dbReference type="Proteomes" id="UP000462152">
    <property type="component" value="Unassembled WGS sequence"/>
</dbReference>
<dbReference type="OrthoDB" id="3404679at2"/>
<dbReference type="InterPro" id="IPR043968">
    <property type="entry name" value="SGNH"/>
</dbReference>
<dbReference type="EMBL" id="WOGT01000001">
    <property type="protein sequence ID" value="MUN53840.1"/>
    <property type="molecule type" value="Genomic_DNA"/>
</dbReference>
<name>A0A7K1LFF7_9MICC</name>
<keyword evidence="2" id="KW-0812">Transmembrane</keyword>
<keyword evidence="6" id="KW-1185">Reference proteome</keyword>
<protein>
    <submittedName>
        <fullName evidence="5">Acyltransferase family protein</fullName>
    </submittedName>
</protein>
<dbReference type="Pfam" id="PF19040">
    <property type="entry name" value="SGNH"/>
    <property type="match status" value="1"/>
</dbReference>
<gene>
    <name evidence="5" type="ORF">GMA10_01120</name>
</gene>
<feature type="transmembrane region" description="Helical" evidence="2">
    <location>
        <begin position="37"/>
        <end position="56"/>
    </location>
</feature>
<feature type="transmembrane region" description="Helical" evidence="2">
    <location>
        <begin position="199"/>
        <end position="216"/>
    </location>
</feature>
<evidence type="ECO:0000259" key="3">
    <source>
        <dbReference type="Pfam" id="PF01757"/>
    </source>
</evidence>